<sequence>MVIKKAKQSTGNYFSRIKEFTPNARMFLTYVFLISLNLGVYKVIFNLYILRLGYSEDFLGMILSLTSIATGVFSIPAAMICDRIGRKRTLLLSCLLLTISLVFLYNTTVKELLMFFSILYGASSALNIVTGSTFMLENSKPYERMHLFSMYQLFYTAATMAGNLVGGAFPAMLAKVTEMDASGSLAYRITLMLSLVTIMVSFLPLLKIKEEKAVVHQKRRSYIFSSLLRSENVLKMIIVYTFFGLGWGLALPYFNVYLDVILNAGSDEIGIVFSLAEILMMIALLFLPAFTECFGKIRVASMVQILSIPFLMLFISTPILPLVGFAYVMRSTLMNLANPILNNFKLEIVSEEERATMNSIAWMTCYVFVGVGTYAGGYILASGNYRLPFIITCGMYAAAAILNYVFFDKFERNMAST</sequence>
<feature type="transmembrane region" description="Helical" evidence="1">
    <location>
        <begin position="387"/>
        <end position="407"/>
    </location>
</feature>
<dbReference type="Proteomes" id="UP000019483">
    <property type="component" value="Unassembled WGS sequence"/>
</dbReference>
<dbReference type="Gene3D" id="1.20.1250.20">
    <property type="entry name" value="MFS general substrate transporter like domains"/>
    <property type="match status" value="2"/>
</dbReference>
<proteinExistence type="predicted"/>
<dbReference type="RefSeq" id="WP_023844353.1">
    <property type="nucleotide sequence ID" value="NZ_AZAJ01000001.1"/>
</dbReference>
<feature type="transmembrane region" description="Helical" evidence="1">
    <location>
        <begin position="61"/>
        <end position="81"/>
    </location>
</feature>
<keyword evidence="1" id="KW-1133">Transmembrane helix</keyword>
<feature type="transmembrane region" description="Helical" evidence="1">
    <location>
        <begin position="302"/>
        <end position="329"/>
    </location>
</feature>
<dbReference type="GO" id="GO:0022857">
    <property type="term" value="F:transmembrane transporter activity"/>
    <property type="evidence" value="ECO:0007669"/>
    <property type="project" value="InterPro"/>
</dbReference>
<reference evidence="3 4" key="1">
    <citation type="submission" date="2013-08" db="EMBL/GenBank/DDBJ databases">
        <authorList>
            <consortium name="DOE Joint Genome Institute"/>
            <person name="Eisen J."/>
            <person name="Huntemann M."/>
            <person name="Han J."/>
            <person name="Chen A."/>
            <person name="Kyrpides N."/>
            <person name="Mavromatis K."/>
            <person name="Markowitz V."/>
            <person name="Palaniappan K."/>
            <person name="Ivanova N."/>
            <person name="Schaumberg A."/>
            <person name="Pati A."/>
            <person name="Liolios K."/>
            <person name="Nordberg H.P."/>
            <person name="Cantor M.N."/>
            <person name="Hua S.X."/>
            <person name="Woyke T."/>
        </authorList>
    </citation>
    <scope>NUCLEOTIDE SEQUENCE [LARGE SCALE GENOMIC DNA]</scope>
    <source>
        <strain evidence="3 4">DSM 2278</strain>
    </source>
</reference>
<dbReference type="PANTHER" id="PTHR23520:SF5">
    <property type="entry name" value="TRANSPORTER, PUTATIVE (AFU_ORTHOLOGUE AFUA_3G04000)-RELATED"/>
    <property type="match status" value="1"/>
</dbReference>
<dbReference type="InterPro" id="IPR036259">
    <property type="entry name" value="MFS_trans_sf"/>
</dbReference>
<feature type="transmembrane region" description="Helical" evidence="1">
    <location>
        <begin position="27"/>
        <end position="49"/>
    </location>
</feature>
<evidence type="ECO:0000256" key="1">
    <source>
        <dbReference type="SAM" id="Phobius"/>
    </source>
</evidence>
<evidence type="ECO:0000313" key="3">
    <source>
        <dbReference type="EMBL" id="ETA67217.1"/>
    </source>
</evidence>
<name>W9DU69_METTI</name>
<feature type="transmembrane region" description="Helical" evidence="1">
    <location>
        <begin position="360"/>
        <end position="380"/>
    </location>
</feature>
<dbReference type="Pfam" id="PF07690">
    <property type="entry name" value="MFS_1"/>
    <property type="match status" value="1"/>
</dbReference>
<feature type="transmembrane region" description="Helical" evidence="1">
    <location>
        <begin position="269"/>
        <end position="290"/>
    </location>
</feature>
<dbReference type="InterPro" id="IPR011701">
    <property type="entry name" value="MFS"/>
</dbReference>
<dbReference type="OrthoDB" id="56622at2157"/>
<dbReference type="PROSITE" id="PS50850">
    <property type="entry name" value="MFS"/>
    <property type="match status" value="1"/>
</dbReference>
<dbReference type="EMBL" id="AZAJ01000001">
    <property type="protein sequence ID" value="ETA67217.1"/>
    <property type="molecule type" value="Genomic_DNA"/>
</dbReference>
<feature type="transmembrane region" description="Helical" evidence="1">
    <location>
        <begin position="112"/>
        <end position="136"/>
    </location>
</feature>
<accession>W9DU69</accession>
<comment type="caution">
    <text evidence="3">The sequence shown here is derived from an EMBL/GenBank/DDBJ whole genome shotgun (WGS) entry which is preliminary data.</text>
</comment>
<evidence type="ECO:0000259" key="2">
    <source>
        <dbReference type="PROSITE" id="PS50850"/>
    </source>
</evidence>
<keyword evidence="1" id="KW-0472">Membrane</keyword>
<feature type="transmembrane region" description="Helical" evidence="1">
    <location>
        <begin position="227"/>
        <end position="249"/>
    </location>
</feature>
<feature type="domain" description="Major facilitator superfamily (MFS) profile" evidence="2">
    <location>
        <begin position="23"/>
        <end position="411"/>
    </location>
</feature>
<feature type="transmembrane region" description="Helical" evidence="1">
    <location>
        <begin position="185"/>
        <end position="206"/>
    </location>
</feature>
<protein>
    <submittedName>
        <fullName evidence="3">Arabinose efflux permease family protein</fullName>
    </submittedName>
</protein>
<dbReference type="AlphaFoldDB" id="W9DU69"/>
<gene>
    <name evidence="3" type="ORF">MettiDRAFT_0632</name>
</gene>
<evidence type="ECO:0000313" key="4">
    <source>
        <dbReference type="Proteomes" id="UP000019483"/>
    </source>
</evidence>
<dbReference type="STRING" id="1090322.MettiDRAFT_0632"/>
<keyword evidence="1" id="KW-0812">Transmembrane</keyword>
<keyword evidence="4" id="KW-1185">Reference proteome</keyword>
<dbReference type="InterPro" id="IPR020846">
    <property type="entry name" value="MFS_dom"/>
</dbReference>
<dbReference type="PANTHER" id="PTHR23520">
    <property type="entry name" value="TRANSPORTER, PUTATIVE (AFU_ORTHOLOGUE AFUA_3G04000)-RELATED"/>
    <property type="match status" value="1"/>
</dbReference>
<feature type="transmembrane region" description="Helical" evidence="1">
    <location>
        <begin position="148"/>
        <end position="173"/>
    </location>
</feature>
<dbReference type="SUPFAM" id="SSF103473">
    <property type="entry name" value="MFS general substrate transporter"/>
    <property type="match status" value="1"/>
</dbReference>
<organism evidence="3 4">
    <name type="scientific">Methanolobus tindarius DSM 2278</name>
    <dbReference type="NCBI Taxonomy" id="1090322"/>
    <lineage>
        <taxon>Archaea</taxon>
        <taxon>Methanobacteriati</taxon>
        <taxon>Methanobacteriota</taxon>
        <taxon>Stenosarchaea group</taxon>
        <taxon>Methanomicrobia</taxon>
        <taxon>Methanosarcinales</taxon>
        <taxon>Methanosarcinaceae</taxon>
        <taxon>Methanolobus</taxon>
    </lineage>
</organism>